<reference evidence="3 4" key="1">
    <citation type="journal article" date="2020" name="J Geophys Res Biogeosci">
        <title>Magnetotaxis as an Adaptation to Enable Bacterial Shuttling of Microbial Sulfur and Sulfur Cycling Across Aquatic Oxic#Anoxic Interfaces.</title>
        <authorList>
            <person name="Li J."/>
            <person name="Liu P."/>
            <person name="Wang J."/>
            <person name="Roberts A.P."/>
            <person name="Pan Y."/>
        </authorList>
    </citation>
    <scope>NUCLEOTIDE SEQUENCE [LARGE SCALE GENOMIC DNA]</scope>
    <source>
        <strain evidence="3 4">MYR-1_YQ</strain>
    </source>
</reference>
<dbReference type="PANTHER" id="PTHR10953:SF102">
    <property type="entry name" value="ADENYLYLTRANSFERASE AND SULFURTRANSFERASE MOCS3"/>
    <property type="match status" value="1"/>
</dbReference>
<keyword evidence="1" id="KW-0812">Transmembrane</keyword>
<comment type="caution">
    <text evidence="3">The sequence shown here is derived from an EMBL/GenBank/DDBJ whole genome shotgun (WGS) entry which is preliminary data.</text>
</comment>
<organism evidence="3 4">
    <name type="scientific">Candidatus Magnetobacterium casense</name>
    <dbReference type="NCBI Taxonomy" id="1455061"/>
    <lineage>
        <taxon>Bacteria</taxon>
        <taxon>Pseudomonadati</taxon>
        <taxon>Nitrospirota</taxon>
        <taxon>Thermodesulfovibrionia</taxon>
        <taxon>Thermodesulfovibrionales</taxon>
        <taxon>Candidatus Magnetobacteriaceae</taxon>
        <taxon>Candidatus Magnetobacterium</taxon>
    </lineage>
</organism>
<dbReference type="EMBL" id="JABXWD010000035">
    <property type="protein sequence ID" value="MBV6340612.1"/>
    <property type="molecule type" value="Genomic_DNA"/>
</dbReference>
<evidence type="ECO:0000259" key="2">
    <source>
        <dbReference type="Pfam" id="PF00899"/>
    </source>
</evidence>
<sequence>MNLSEEELKRYTRQMMMSGWGEETQHRLKASTVFVAGAGGLGSPVAIFLAVAGIGTIRICDFDSPDWSNLNRQILHDHTRFGLNKALSAKKSLATLNPDVEVAAFTQKIDQNSVNTLVGDADIIVDCMDNFQTRYILNECAMTKGIPLVYGSIWGMDGRLSFIHVPQTPCLRCMFPEPPPSETFPVLGTTPGVIGSLQALETIKFLTGIGQNLKNKLLVWDGASVEFRTFKTRKDPQCPTCSGSV</sequence>
<dbReference type="Pfam" id="PF00899">
    <property type="entry name" value="ThiF"/>
    <property type="match status" value="1"/>
</dbReference>
<dbReference type="InterPro" id="IPR000594">
    <property type="entry name" value="ThiF_NAD_FAD-bd"/>
</dbReference>
<dbReference type="Proteomes" id="UP001196980">
    <property type="component" value="Unassembled WGS sequence"/>
</dbReference>
<dbReference type="CDD" id="cd00757">
    <property type="entry name" value="ThiF_MoeB_HesA_family"/>
    <property type="match status" value="1"/>
</dbReference>
<evidence type="ECO:0000256" key="1">
    <source>
        <dbReference type="SAM" id="Phobius"/>
    </source>
</evidence>
<gene>
    <name evidence="3" type="ORF">HWQ67_03345</name>
</gene>
<evidence type="ECO:0000313" key="3">
    <source>
        <dbReference type="EMBL" id="MBV6340612.1"/>
    </source>
</evidence>
<proteinExistence type="predicted"/>
<keyword evidence="1" id="KW-0472">Membrane</keyword>
<accession>A0ABS6RVZ1</accession>
<protein>
    <submittedName>
        <fullName evidence="3">HesA/MoeB/ThiF family protein</fullName>
    </submittedName>
</protein>
<dbReference type="InterPro" id="IPR045886">
    <property type="entry name" value="ThiF/MoeB/HesA"/>
</dbReference>
<evidence type="ECO:0000313" key="4">
    <source>
        <dbReference type="Proteomes" id="UP001196980"/>
    </source>
</evidence>
<dbReference type="PANTHER" id="PTHR10953">
    <property type="entry name" value="UBIQUITIN-ACTIVATING ENZYME E1"/>
    <property type="match status" value="1"/>
</dbReference>
<keyword evidence="1" id="KW-1133">Transmembrane helix</keyword>
<dbReference type="RefSeq" id="WP_218251232.1">
    <property type="nucleotide sequence ID" value="NZ_JABXWD010000035.1"/>
</dbReference>
<feature type="transmembrane region" description="Helical" evidence="1">
    <location>
        <begin position="33"/>
        <end position="55"/>
    </location>
</feature>
<keyword evidence="4" id="KW-1185">Reference proteome</keyword>
<name>A0ABS6RVZ1_9BACT</name>
<feature type="domain" description="THIF-type NAD/FAD binding fold" evidence="2">
    <location>
        <begin position="11"/>
        <end position="239"/>
    </location>
</feature>